<dbReference type="Proteomes" id="UP000231383">
    <property type="component" value="Unassembled WGS sequence"/>
</dbReference>
<feature type="compositionally biased region" description="Basic and acidic residues" evidence="1">
    <location>
        <begin position="46"/>
        <end position="58"/>
    </location>
</feature>
<organism evidence="3 4">
    <name type="scientific">Candidatus Roizmanbacteria bacterium CG_4_9_14_0_2_um_filter_39_13</name>
    <dbReference type="NCBI Taxonomy" id="1974839"/>
    <lineage>
        <taxon>Bacteria</taxon>
        <taxon>Candidatus Roizmaniibacteriota</taxon>
    </lineage>
</organism>
<keyword evidence="2" id="KW-0732">Signal</keyword>
<evidence type="ECO:0000313" key="4">
    <source>
        <dbReference type="Proteomes" id="UP000231383"/>
    </source>
</evidence>
<sequence>SFLYYSESMEKKAYILLTLLLLTSFLVAPVSFAQSTDDSTEVMTEDATKNMSPEDRKAELDAKMEEIKQERDTRMEENKQKREDLKTEIETKREEAKAEMETRREEFKAKLEALKDEKKVAVVERVDTRLAERNQNITDRLLGHLERISGVIDKMEDRLASAEGGDTSTVDSAIATARLAVASAESAVVAQSGNTYVIELGDEAELRSIVEATVGQFRSDMGVVITAVKSARDATQKAAQVLGEFHKANPPKDAMMEEETNK</sequence>
<dbReference type="EMBL" id="PFSC01000027">
    <property type="protein sequence ID" value="PJC33789.1"/>
    <property type="molecule type" value="Genomic_DNA"/>
</dbReference>
<reference evidence="4" key="1">
    <citation type="submission" date="2017-09" db="EMBL/GenBank/DDBJ databases">
        <title>Depth-based differentiation of microbial function through sediment-hosted aquifers and enrichment of novel symbionts in the deep terrestrial subsurface.</title>
        <authorList>
            <person name="Probst A.J."/>
            <person name="Ladd B."/>
            <person name="Jarett J.K."/>
            <person name="Geller-Mcgrath D.E."/>
            <person name="Sieber C.M.K."/>
            <person name="Emerson J.B."/>
            <person name="Anantharaman K."/>
            <person name="Thomas B.C."/>
            <person name="Malmstrom R."/>
            <person name="Stieglmeier M."/>
            <person name="Klingl A."/>
            <person name="Woyke T."/>
            <person name="Ryan C.M."/>
            <person name="Banfield J.F."/>
        </authorList>
    </citation>
    <scope>NUCLEOTIDE SEQUENCE [LARGE SCALE GENOMIC DNA]</scope>
</reference>
<comment type="caution">
    <text evidence="3">The sequence shown here is derived from an EMBL/GenBank/DDBJ whole genome shotgun (WGS) entry which is preliminary data.</text>
</comment>
<accession>A0A2M8F3D1</accession>
<protein>
    <recommendedName>
        <fullName evidence="5">DUF5667 domain-containing protein</fullName>
    </recommendedName>
</protein>
<evidence type="ECO:0000256" key="1">
    <source>
        <dbReference type="SAM" id="MobiDB-lite"/>
    </source>
</evidence>
<evidence type="ECO:0000256" key="2">
    <source>
        <dbReference type="SAM" id="SignalP"/>
    </source>
</evidence>
<feature type="chain" id="PRO_5014967492" description="DUF5667 domain-containing protein" evidence="2">
    <location>
        <begin position="34"/>
        <end position="262"/>
    </location>
</feature>
<evidence type="ECO:0008006" key="5">
    <source>
        <dbReference type="Google" id="ProtNLM"/>
    </source>
</evidence>
<name>A0A2M8F3D1_9BACT</name>
<evidence type="ECO:0000313" key="3">
    <source>
        <dbReference type="EMBL" id="PJC33789.1"/>
    </source>
</evidence>
<dbReference type="SUPFAM" id="SSF58113">
    <property type="entry name" value="Apolipoprotein A-I"/>
    <property type="match status" value="1"/>
</dbReference>
<gene>
    <name evidence="3" type="ORF">CO051_01000</name>
</gene>
<feature type="region of interest" description="Disordered" evidence="1">
    <location>
        <begin position="39"/>
        <end position="58"/>
    </location>
</feature>
<proteinExistence type="predicted"/>
<feature type="signal peptide" evidence="2">
    <location>
        <begin position="1"/>
        <end position="33"/>
    </location>
</feature>
<feature type="non-terminal residue" evidence="3">
    <location>
        <position position="1"/>
    </location>
</feature>
<dbReference type="AlphaFoldDB" id="A0A2M8F3D1"/>